<dbReference type="InterPro" id="IPR029472">
    <property type="entry name" value="Copia-like_N"/>
</dbReference>
<dbReference type="EMBL" id="PKPP01006149">
    <property type="protein sequence ID" value="PWA57489.1"/>
    <property type="molecule type" value="Genomic_DNA"/>
</dbReference>
<dbReference type="Pfam" id="PF14244">
    <property type="entry name" value="Retrotran_gag_3"/>
    <property type="match status" value="1"/>
</dbReference>
<dbReference type="STRING" id="35608.A0A2U1M8B9"/>
<dbReference type="Proteomes" id="UP000245207">
    <property type="component" value="Unassembled WGS sequence"/>
</dbReference>
<sequence length="410" mass="46055">MVDSSSTSSSNNNMNNQTLLFQNPLFLHPSDGPGTLVIGEKLIGAQNYRSWKRSVEIALSTKRKLGFIRGTVPRSPDDVNLQEQWDTCNNLVISWLMNSVSESIAKSIMFMGTAHAIWLQLETRFALSNGSHKYKLNKETYEIMQSGKPVSEYYTSMKCVWEELDSMNELPRIVNITPEIAVFLNALNTQKEEQRLFQFLNGLDDQFSSQRSQLLLNTPLPSVETACALLQQEESQRGVFGSATQLGVESTALYSKGETKEKCDICGFKWHPPDKCWEKVGYPTWHYKYKQNQKGKSVQRNGPGTFKRNANAVMVEDGGHVVFTSKQFEQLMKSLPQFNQATNTDIEHPFGEGTIYCFSCVNGIVEGWIIDTGASDHMSPDSDEFDTVALLKTKQLINLPNALLNGSLCT</sequence>
<accession>A0A2U1M8B9</accession>
<dbReference type="PANTHER" id="PTHR37610:SF6">
    <property type="entry name" value="GAG-POLYPEPTIDE OF LTR COPIA-TYPE-RELATED"/>
    <property type="match status" value="1"/>
</dbReference>
<comment type="caution">
    <text evidence="2">The sequence shown here is derived from an EMBL/GenBank/DDBJ whole genome shotgun (WGS) entry which is preliminary data.</text>
</comment>
<feature type="domain" description="Retrotransposon Copia-like N-terminal" evidence="1">
    <location>
        <begin position="28"/>
        <end position="72"/>
    </location>
</feature>
<dbReference type="AlphaFoldDB" id="A0A2U1M8B9"/>
<dbReference type="PANTHER" id="PTHR37610">
    <property type="entry name" value="CCHC-TYPE DOMAIN-CONTAINING PROTEIN"/>
    <property type="match status" value="1"/>
</dbReference>
<keyword evidence="3" id="KW-1185">Reference proteome</keyword>
<name>A0A2U1M8B9_ARTAN</name>
<reference evidence="2 3" key="1">
    <citation type="journal article" date="2018" name="Mol. Plant">
        <title>The genome of Artemisia annua provides insight into the evolution of Asteraceae family and artemisinin biosynthesis.</title>
        <authorList>
            <person name="Shen Q."/>
            <person name="Zhang L."/>
            <person name="Liao Z."/>
            <person name="Wang S."/>
            <person name="Yan T."/>
            <person name="Shi P."/>
            <person name="Liu M."/>
            <person name="Fu X."/>
            <person name="Pan Q."/>
            <person name="Wang Y."/>
            <person name="Lv Z."/>
            <person name="Lu X."/>
            <person name="Zhang F."/>
            <person name="Jiang W."/>
            <person name="Ma Y."/>
            <person name="Chen M."/>
            <person name="Hao X."/>
            <person name="Li L."/>
            <person name="Tang Y."/>
            <person name="Lv G."/>
            <person name="Zhou Y."/>
            <person name="Sun X."/>
            <person name="Brodelius P.E."/>
            <person name="Rose J.K.C."/>
            <person name="Tang K."/>
        </authorList>
    </citation>
    <scope>NUCLEOTIDE SEQUENCE [LARGE SCALE GENOMIC DNA]</scope>
    <source>
        <strain evidence="3">cv. Huhao1</strain>
        <tissue evidence="2">Leaf</tissue>
    </source>
</reference>
<gene>
    <name evidence="2" type="ORF">CTI12_AA409510</name>
</gene>
<dbReference type="Pfam" id="PF14223">
    <property type="entry name" value="Retrotran_gag_2"/>
    <property type="match status" value="1"/>
</dbReference>
<protein>
    <recommendedName>
        <fullName evidence="1">Retrotransposon Copia-like N-terminal domain-containing protein</fullName>
    </recommendedName>
</protein>
<proteinExistence type="predicted"/>
<evidence type="ECO:0000313" key="2">
    <source>
        <dbReference type="EMBL" id="PWA57489.1"/>
    </source>
</evidence>
<evidence type="ECO:0000313" key="3">
    <source>
        <dbReference type="Proteomes" id="UP000245207"/>
    </source>
</evidence>
<evidence type="ECO:0000259" key="1">
    <source>
        <dbReference type="Pfam" id="PF14244"/>
    </source>
</evidence>
<organism evidence="2 3">
    <name type="scientific">Artemisia annua</name>
    <name type="common">Sweet wormwood</name>
    <dbReference type="NCBI Taxonomy" id="35608"/>
    <lineage>
        <taxon>Eukaryota</taxon>
        <taxon>Viridiplantae</taxon>
        <taxon>Streptophyta</taxon>
        <taxon>Embryophyta</taxon>
        <taxon>Tracheophyta</taxon>
        <taxon>Spermatophyta</taxon>
        <taxon>Magnoliopsida</taxon>
        <taxon>eudicotyledons</taxon>
        <taxon>Gunneridae</taxon>
        <taxon>Pentapetalae</taxon>
        <taxon>asterids</taxon>
        <taxon>campanulids</taxon>
        <taxon>Asterales</taxon>
        <taxon>Asteraceae</taxon>
        <taxon>Asteroideae</taxon>
        <taxon>Anthemideae</taxon>
        <taxon>Artemisiinae</taxon>
        <taxon>Artemisia</taxon>
    </lineage>
</organism>
<dbReference type="OrthoDB" id="5544992at2759"/>